<dbReference type="InterPro" id="IPR006016">
    <property type="entry name" value="UspA"/>
</dbReference>
<dbReference type="OrthoDB" id="5244367at2"/>
<dbReference type="Gene3D" id="3.40.50.620">
    <property type="entry name" value="HUPs"/>
    <property type="match status" value="1"/>
</dbReference>
<evidence type="ECO:0000313" key="3">
    <source>
        <dbReference type="Proteomes" id="UP000204221"/>
    </source>
</evidence>
<dbReference type="PRINTS" id="PR01438">
    <property type="entry name" value="UNVRSLSTRESS"/>
</dbReference>
<protein>
    <submittedName>
        <fullName evidence="2">Universal stress protein</fullName>
    </submittedName>
</protein>
<gene>
    <name evidence="2" type="ORF">AHOG_09845</name>
</gene>
<dbReference type="PANTHER" id="PTHR46553">
    <property type="entry name" value="ADENINE NUCLEOTIDE ALPHA HYDROLASES-LIKE SUPERFAMILY PROTEIN"/>
    <property type="match status" value="1"/>
</dbReference>
<dbReference type="EMBL" id="CP022521">
    <property type="protein sequence ID" value="ASO19613.1"/>
    <property type="molecule type" value="Genomic_DNA"/>
</dbReference>
<dbReference type="SUPFAM" id="SSF52402">
    <property type="entry name" value="Adenine nucleotide alpha hydrolases-like"/>
    <property type="match status" value="1"/>
</dbReference>
<dbReference type="KEGG" id="ahg:AHOG_09845"/>
<name>A0A221W1S0_9PSEU</name>
<organism evidence="2 3">
    <name type="scientific">Actinoalloteichus hoggarensis</name>
    <dbReference type="NCBI Taxonomy" id="1470176"/>
    <lineage>
        <taxon>Bacteria</taxon>
        <taxon>Bacillati</taxon>
        <taxon>Actinomycetota</taxon>
        <taxon>Actinomycetes</taxon>
        <taxon>Pseudonocardiales</taxon>
        <taxon>Pseudonocardiaceae</taxon>
        <taxon>Actinoalloteichus</taxon>
    </lineage>
</organism>
<proteinExistence type="inferred from homology"/>
<reference evidence="2 3" key="1">
    <citation type="submission" date="2017-07" db="EMBL/GenBank/DDBJ databases">
        <title>Complete genome sequence of Actinoalloteichus hoggarensis DSM 45943, type strain of Actinoalloteichus hoggarensis.</title>
        <authorList>
            <person name="Ruckert C."/>
            <person name="Nouioui I."/>
            <person name="Willmese J."/>
            <person name="van Wezel G."/>
            <person name="Klenk H.-P."/>
            <person name="Kalinowski J."/>
            <person name="Zotchev S.B."/>
        </authorList>
    </citation>
    <scope>NUCLEOTIDE SEQUENCE [LARGE SCALE GENOMIC DNA]</scope>
    <source>
        <strain evidence="2 3">DSM 45943</strain>
    </source>
</reference>
<dbReference type="InterPro" id="IPR014729">
    <property type="entry name" value="Rossmann-like_a/b/a_fold"/>
</dbReference>
<accession>A0A221W1S0</accession>
<evidence type="ECO:0000256" key="1">
    <source>
        <dbReference type="ARBA" id="ARBA00008791"/>
    </source>
</evidence>
<dbReference type="Proteomes" id="UP000204221">
    <property type="component" value="Chromosome"/>
</dbReference>
<keyword evidence="3" id="KW-1185">Reference proteome</keyword>
<comment type="similarity">
    <text evidence="1">Belongs to the universal stress protein A family.</text>
</comment>
<dbReference type="AlphaFoldDB" id="A0A221W1S0"/>
<dbReference type="PANTHER" id="PTHR46553:SF3">
    <property type="entry name" value="ADENINE NUCLEOTIDE ALPHA HYDROLASES-LIKE SUPERFAMILY PROTEIN"/>
    <property type="match status" value="1"/>
</dbReference>
<dbReference type="CDD" id="cd23659">
    <property type="entry name" value="USP_At3g01520-like"/>
    <property type="match status" value="1"/>
</dbReference>
<sequence length="160" mass="17051">MNETREDIVVGVDDSEASVAALIWAIQEARRRDSRVHALHAWRREPLAEFAFTEPEAAVSESATLLNRQIAKAREREGDDVEVVPRAVPGTPAAVLLGAAADGELLVVGSHRGGFLREMLLGSCSAAVVRHAHTPVVVIPPPGRDRQTNATAARDPSAGP</sequence>
<dbReference type="InterPro" id="IPR006015">
    <property type="entry name" value="Universal_stress_UspA"/>
</dbReference>
<dbReference type="RefSeq" id="WP_157736743.1">
    <property type="nucleotide sequence ID" value="NZ_CP022521.1"/>
</dbReference>
<dbReference type="Pfam" id="PF00582">
    <property type="entry name" value="Usp"/>
    <property type="match status" value="1"/>
</dbReference>
<evidence type="ECO:0000313" key="2">
    <source>
        <dbReference type="EMBL" id="ASO19613.1"/>
    </source>
</evidence>